<evidence type="ECO:0000313" key="2">
    <source>
        <dbReference type="EMBL" id="KAF2436487.1"/>
    </source>
</evidence>
<protein>
    <submittedName>
        <fullName evidence="2">Uncharacterized protein</fullName>
    </submittedName>
</protein>
<keyword evidence="1" id="KW-0812">Transmembrane</keyword>
<sequence>MSAEYKHIEEQDTNELFTAEHDLSKVGLTPTESSLEDVSNLKRQFDILLHKVLNYSGPLIWTSIGSTQSFFVAGGLQILKRHAIAFTMAFILGCFPLIFFITLSSNDFYSSSDCSVYGYHVTTTNFLPGLLTIDVVYGPLQFWAAKLIDTIWDLAVGRGLQLLFWYLSYLVFSNALLRSMEISASPFHTFLGLTLDNCSLSSLGAIIRDFKHYSTLQNRALFVAIGLASCYVLALPTILSAMTGYSNVTYPFVESGSGEWLNLHDFSSQNYSRGDTMLYRFAKNDTLGIPHDVCLSDVQALPDERSRHAVAACSTIDSWTGHPTKWNGTALGPERVYSCVNGTLTQSPVIADESTYSGLRAKHCRTCNETVQLVVAGKNITAKASDIFHAAKDCAGSCYNNTCYQAHWIAEKGTCFTPPNTVPVYQWGFSRNLVGIYVILQIIWTYTLYFIWLDAEINSTLVKRGYSLTQLRAVFVLTQAAQGSTSLDLQSLIMLETGKLQESVRSKDAAVVLGCIVGEIDEKDAEDI</sequence>
<gene>
    <name evidence="2" type="ORF">EJ08DRAFT_674383</name>
</gene>
<dbReference type="Proteomes" id="UP000800235">
    <property type="component" value="Unassembled WGS sequence"/>
</dbReference>
<feature type="transmembrane region" description="Helical" evidence="1">
    <location>
        <begin position="58"/>
        <end position="76"/>
    </location>
</feature>
<organism evidence="2 3">
    <name type="scientific">Tothia fuscella</name>
    <dbReference type="NCBI Taxonomy" id="1048955"/>
    <lineage>
        <taxon>Eukaryota</taxon>
        <taxon>Fungi</taxon>
        <taxon>Dikarya</taxon>
        <taxon>Ascomycota</taxon>
        <taxon>Pezizomycotina</taxon>
        <taxon>Dothideomycetes</taxon>
        <taxon>Pleosporomycetidae</taxon>
        <taxon>Venturiales</taxon>
        <taxon>Cylindrosympodiaceae</taxon>
        <taxon>Tothia</taxon>
    </lineage>
</organism>
<proteinExistence type="predicted"/>
<dbReference type="OrthoDB" id="3903561at2759"/>
<reference evidence="2" key="1">
    <citation type="journal article" date="2020" name="Stud. Mycol.">
        <title>101 Dothideomycetes genomes: a test case for predicting lifestyles and emergence of pathogens.</title>
        <authorList>
            <person name="Haridas S."/>
            <person name="Albert R."/>
            <person name="Binder M."/>
            <person name="Bloem J."/>
            <person name="Labutti K."/>
            <person name="Salamov A."/>
            <person name="Andreopoulos B."/>
            <person name="Baker S."/>
            <person name="Barry K."/>
            <person name="Bills G."/>
            <person name="Bluhm B."/>
            <person name="Cannon C."/>
            <person name="Castanera R."/>
            <person name="Culley D."/>
            <person name="Daum C."/>
            <person name="Ezra D."/>
            <person name="Gonzalez J."/>
            <person name="Henrissat B."/>
            <person name="Kuo A."/>
            <person name="Liang C."/>
            <person name="Lipzen A."/>
            <person name="Lutzoni F."/>
            <person name="Magnuson J."/>
            <person name="Mondo S."/>
            <person name="Nolan M."/>
            <person name="Ohm R."/>
            <person name="Pangilinan J."/>
            <person name="Park H.-J."/>
            <person name="Ramirez L."/>
            <person name="Alfaro M."/>
            <person name="Sun H."/>
            <person name="Tritt A."/>
            <person name="Yoshinaga Y."/>
            <person name="Zwiers L.-H."/>
            <person name="Turgeon B."/>
            <person name="Goodwin S."/>
            <person name="Spatafora J."/>
            <person name="Crous P."/>
            <person name="Grigoriev I."/>
        </authorList>
    </citation>
    <scope>NUCLEOTIDE SEQUENCE</scope>
    <source>
        <strain evidence="2">CBS 130266</strain>
    </source>
</reference>
<feature type="transmembrane region" description="Helical" evidence="1">
    <location>
        <begin position="159"/>
        <end position="177"/>
    </location>
</feature>
<dbReference type="EMBL" id="MU007010">
    <property type="protein sequence ID" value="KAF2436487.1"/>
    <property type="molecule type" value="Genomic_DNA"/>
</dbReference>
<name>A0A9P4P3A3_9PEZI</name>
<feature type="transmembrane region" description="Helical" evidence="1">
    <location>
        <begin position="83"/>
        <end position="103"/>
    </location>
</feature>
<keyword evidence="1" id="KW-0472">Membrane</keyword>
<keyword evidence="1" id="KW-1133">Transmembrane helix</keyword>
<keyword evidence="3" id="KW-1185">Reference proteome</keyword>
<accession>A0A9P4P3A3</accession>
<evidence type="ECO:0000256" key="1">
    <source>
        <dbReference type="SAM" id="Phobius"/>
    </source>
</evidence>
<evidence type="ECO:0000313" key="3">
    <source>
        <dbReference type="Proteomes" id="UP000800235"/>
    </source>
</evidence>
<feature type="transmembrane region" description="Helical" evidence="1">
    <location>
        <begin position="434"/>
        <end position="453"/>
    </location>
</feature>
<dbReference type="AlphaFoldDB" id="A0A9P4P3A3"/>
<comment type="caution">
    <text evidence="2">The sequence shown here is derived from an EMBL/GenBank/DDBJ whole genome shotgun (WGS) entry which is preliminary data.</text>
</comment>
<feature type="transmembrane region" description="Helical" evidence="1">
    <location>
        <begin position="219"/>
        <end position="239"/>
    </location>
</feature>